<dbReference type="PANTHER" id="PTHR30537">
    <property type="entry name" value="HTH-TYPE TRANSCRIPTIONAL REGULATOR"/>
    <property type="match status" value="1"/>
</dbReference>
<feature type="domain" description="LysR substrate-binding" evidence="2">
    <location>
        <begin position="3"/>
        <end position="75"/>
    </location>
</feature>
<name>A0ABX4SWB2_9GAMM</name>
<proteinExistence type="inferred from homology"/>
<dbReference type="PANTHER" id="PTHR30537:SF66">
    <property type="entry name" value="IRON-REGULATED VIRULENCE REGULATORY PROTEIN IRGB"/>
    <property type="match status" value="1"/>
</dbReference>
<gene>
    <name evidence="3" type="ORF">PZBJ_05085</name>
</gene>
<comment type="caution">
    <text evidence="3">The sequence shown here is derived from an EMBL/GenBank/DDBJ whole genome shotgun (WGS) entry which is preliminary data.</text>
</comment>
<dbReference type="EMBL" id="PJRT01000005">
    <property type="protein sequence ID" value="PLR26170.1"/>
    <property type="molecule type" value="Genomic_DNA"/>
</dbReference>
<comment type="similarity">
    <text evidence="1">Belongs to the LysR transcriptional regulatory family.</text>
</comment>
<reference evidence="4" key="1">
    <citation type="submission" date="2017-12" db="EMBL/GenBank/DDBJ databases">
        <title>The genome sequence of Pantoea sp. 596.</title>
        <authorList>
            <person name="Gao J."/>
            <person name="Mao X."/>
            <person name="Sun J."/>
        </authorList>
    </citation>
    <scope>NUCLEOTIDE SEQUENCE [LARGE SCALE GENOMIC DNA]</scope>
    <source>
        <strain evidence="4">596</strain>
    </source>
</reference>
<evidence type="ECO:0000259" key="2">
    <source>
        <dbReference type="Pfam" id="PF03466"/>
    </source>
</evidence>
<dbReference type="Pfam" id="PF03466">
    <property type="entry name" value="LysR_substrate"/>
    <property type="match status" value="1"/>
</dbReference>
<dbReference type="InterPro" id="IPR005119">
    <property type="entry name" value="LysR_subst-bd"/>
</dbReference>
<evidence type="ECO:0000313" key="4">
    <source>
        <dbReference type="Proteomes" id="UP000234296"/>
    </source>
</evidence>
<keyword evidence="4" id="KW-1185">Reference proteome</keyword>
<organism evidence="3 4">
    <name type="scientific">Pantoea endophytica</name>
    <dbReference type="NCBI Taxonomy" id="92488"/>
    <lineage>
        <taxon>Bacteria</taxon>
        <taxon>Pseudomonadati</taxon>
        <taxon>Pseudomonadota</taxon>
        <taxon>Gammaproteobacteria</taxon>
        <taxon>Enterobacterales</taxon>
        <taxon>Erwiniaceae</taxon>
        <taxon>Pantoea</taxon>
    </lineage>
</organism>
<dbReference type="Gene3D" id="3.40.190.290">
    <property type="match status" value="1"/>
</dbReference>
<evidence type="ECO:0000313" key="3">
    <source>
        <dbReference type="EMBL" id="PLR26170.1"/>
    </source>
</evidence>
<dbReference type="SUPFAM" id="SSF53850">
    <property type="entry name" value="Periplasmic binding protein-like II"/>
    <property type="match status" value="1"/>
</dbReference>
<accession>A0ABX4SWB2</accession>
<sequence>MIMADNAASLLAFALGGAGVALLPAWLVQEELRLGNLIQLLPDHHFPRQGIYALYPNTRHVPEKVRAFIDFLQSRVGSPQ</sequence>
<evidence type="ECO:0000256" key="1">
    <source>
        <dbReference type="ARBA" id="ARBA00009437"/>
    </source>
</evidence>
<dbReference type="InterPro" id="IPR058163">
    <property type="entry name" value="LysR-type_TF_proteobact-type"/>
</dbReference>
<dbReference type="Proteomes" id="UP000234296">
    <property type="component" value="Unassembled WGS sequence"/>
</dbReference>
<protein>
    <recommendedName>
        <fullName evidence="2">LysR substrate-binding domain-containing protein</fullName>
    </recommendedName>
</protein>